<organism evidence="1 2">
    <name type="scientific">Alligator mississippiensis</name>
    <name type="common">American alligator</name>
    <dbReference type="NCBI Taxonomy" id="8496"/>
    <lineage>
        <taxon>Eukaryota</taxon>
        <taxon>Metazoa</taxon>
        <taxon>Chordata</taxon>
        <taxon>Craniata</taxon>
        <taxon>Vertebrata</taxon>
        <taxon>Euteleostomi</taxon>
        <taxon>Archelosauria</taxon>
        <taxon>Archosauria</taxon>
        <taxon>Crocodylia</taxon>
        <taxon>Alligatoridae</taxon>
        <taxon>Alligatorinae</taxon>
        <taxon>Alligator</taxon>
    </lineage>
</organism>
<dbReference type="EMBL" id="AKHW03000179">
    <property type="protein sequence ID" value="KYO48808.1"/>
    <property type="molecule type" value="Genomic_DNA"/>
</dbReference>
<sequence>MGSNPSKDLLLSGPTALLGNTKDFDPNLNSSTLAHGFHRCLDLHSINHSGLKKTKHIKFFLYPFVLVLPELYVS</sequence>
<comment type="caution">
    <text evidence="1">The sequence shown here is derived from an EMBL/GenBank/DDBJ whole genome shotgun (WGS) entry which is preliminary data.</text>
</comment>
<gene>
    <name evidence="1" type="ORF">Y1Q_0004167</name>
</gene>
<protein>
    <submittedName>
        <fullName evidence="1">Uncharacterized protein</fullName>
    </submittedName>
</protein>
<accession>A0A151PIE8</accession>
<dbReference type="AlphaFoldDB" id="A0A151PIE8"/>
<keyword evidence="2" id="KW-1185">Reference proteome</keyword>
<evidence type="ECO:0000313" key="1">
    <source>
        <dbReference type="EMBL" id="KYO48808.1"/>
    </source>
</evidence>
<reference evidence="1 2" key="1">
    <citation type="journal article" date="2012" name="Genome Biol.">
        <title>Sequencing three crocodilian genomes to illuminate the evolution of archosaurs and amniotes.</title>
        <authorList>
            <person name="St John J.A."/>
            <person name="Braun E.L."/>
            <person name="Isberg S.R."/>
            <person name="Miles L.G."/>
            <person name="Chong A.Y."/>
            <person name="Gongora J."/>
            <person name="Dalzell P."/>
            <person name="Moran C."/>
            <person name="Bed'hom B."/>
            <person name="Abzhanov A."/>
            <person name="Burgess S.C."/>
            <person name="Cooksey A.M."/>
            <person name="Castoe T.A."/>
            <person name="Crawford N.G."/>
            <person name="Densmore L.D."/>
            <person name="Drew J.C."/>
            <person name="Edwards S.V."/>
            <person name="Faircloth B.C."/>
            <person name="Fujita M.K."/>
            <person name="Greenwold M.J."/>
            <person name="Hoffmann F.G."/>
            <person name="Howard J.M."/>
            <person name="Iguchi T."/>
            <person name="Janes D.E."/>
            <person name="Khan S.Y."/>
            <person name="Kohno S."/>
            <person name="de Koning A.J."/>
            <person name="Lance S.L."/>
            <person name="McCarthy F.M."/>
            <person name="McCormack J.E."/>
            <person name="Merchant M.E."/>
            <person name="Peterson D.G."/>
            <person name="Pollock D.D."/>
            <person name="Pourmand N."/>
            <person name="Raney B.J."/>
            <person name="Roessler K.A."/>
            <person name="Sanford J.R."/>
            <person name="Sawyer R.H."/>
            <person name="Schmidt C.J."/>
            <person name="Triplett E.W."/>
            <person name="Tuberville T.D."/>
            <person name="Venegas-Anaya M."/>
            <person name="Howard J.T."/>
            <person name="Jarvis E.D."/>
            <person name="Guillette L.J.Jr."/>
            <person name="Glenn T.C."/>
            <person name="Green R.E."/>
            <person name="Ray D.A."/>
        </authorList>
    </citation>
    <scope>NUCLEOTIDE SEQUENCE [LARGE SCALE GENOMIC DNA]</scope>
    <source>
        <strain evidence="1">KSC_2009_1</strain>
    </source>
</reference>
<proteinExistence type="predicted"/>
<name>A0A151PIE8_ALLMI</name>
<dbReference type="Proteomes" id="UP000050525">
    <property type="component" value="Unassembled WGS sequence"/>
</dbReference>
<evidence type="ECO:0000313" key="2">
    <source>
        <dbReference type="Proteomes" id="UP000050525"/>
    </source>
</evidence>